<gene>
    <name evidence="2" type="ORF">LMJ30_14345</name>
</gene>
<feature type="domain" description="PilZ" evidence="1">
    <location>
        <begin position="12"/>
        <end position="104"/>
    </location>
</feature>
<dbReference type="EMBL" id="JAJHPV010000014">
    <property type="protein sequence ID" value="MCC6072131.1"/>
    <property type="molecule type" value="Genomic_DNA"/>
</dbReference>
<evidence type="ECO:0000259" key="1">
    <source>
        <dbReference type="Pfam" id="PF07238"/>
    </source>
</evidence>
<organism evidence="2 3">
    <name type="scientific">Massilia agrisoli</name>
    <dbReference type="NCBI Taxonomy" id="2892444"/>
    <lineage>
        <taxon>Bacteria</taxon>
        <taxon>Pseudomonadati</taxon>
        <taxon>Pseudomonadota</taxon>
        <taxon>Betaproteobacteria</taxon>
        <taxon>Burkholderiales</taxon>
        <taxon>Oxalobacteraceae</taxon>
        <taxon>Telluria group</taxon>
        <taxon>Massilia</taxon>
    </lineage>
</organism>
<dbReference type="Proteomes" id="UP001198701">
    <property type="component" value="Unassembled WGS sequence"/>
</dbReference>
<dbReference type="InterPro" id="IPR009875">
    <property type="entry name" value="PilZ_domain"/>
</dbReference>
<dbReference type="RefSeq" id="WP_229433030.1">
    <property type="nucleotide sequence ID" value="NZ_JAJHPV010000014.1"/>
</dbReference>
<dbReference type="Gene3D" id="2.40.10.220">
    <property type="entry name" value="predicted glycosyltransferase like domains"/>
    <property type="match status" value="1"/>
</dbReference>
<dbReference type="SUPFAM" id="SSF141371">
    <property type="entry name" value="PilZ domain-like"/>
    <property type="match status" value="1"/>
</dbReference>
<dbReference type="Pfam" id="PF07238">
    <property type="entry name" value="PilZ"/>
    <property type="match status" value="1"/>
</dbReference>
<sequence>MLAEPRQSRKIFKVKAVLSLPTLDPILVRTADIGSTGMSVSVSDPLPMGLNGRISFDLLIDGKPTPIATGIKVNSCVFSSGEFKIALQFTGLDPSASSALTKFLR</sequence>
<reference evidence="2 3" key="1">
    <citation type="submission" date="2021-11" db="EMBL/GenBank/DDBJ databases">
        <authorList>
            <person name="Huq M.A."/>
        </authorList>
    </citation>
    <scope>NUCLEOTIDE SEQUENCE [LARGE SCALE GENOMIC DNA]</scope>
    <source>
        <strain evidence="2 3">MAHUQ-52</strain>
    </source>
</reference>
<name>A0ABS8IW80_9BURK</name>
<proteinExistence type="predicted"/>
<evidence type="ECO:0000313" key="3">
    <source>
        <dbReference type="Proteomes" id="UP001198701"/>
    </source>
</evidence>
<accession>A0ABS8IW80</accession>
<keyword evidence="3" id="KW-1185">Reference proteome</keyword>
<comment type="caution">
    <text evidence="2">The sequence shown here is derived from an EMBL/GenBank/DDBJ whole genome shotgun (WGS) entry which is preliminary data.</text>
</comment>
<evidence type="ECO:0000313" key="2">
    <source>
        <dbReference type="EMBL" id="MCC6072131.1"/>
    </source>
</evidence>
<protein>
    <submittedName>
        <fullName evidence="2">PilZ domain-containing protein</fullName>
    </submittedName>
</protein>